<proteinExistence type="predicted"/>
<dbReference type="PROSITE" id="PS51257">
    <property type="entry name" value="PROKAR_LIPOPROTEIN"/>
    <property type="match status" value="1"/>
</dbReference>
<dbReference type="InterPro" id="IPR007210">
    <property type="entry name" value="ABC_Gly_betaine_transp_sub-bd"/>
</dbReference>
<feature type="signal peptide" evidence="1">
    <location>
        <begin position="1"/>
        <end position="27"/>
    </location>
</feature>
<dbReference type="Proteomes" id="UP001410648">
    <property type="component" value="Unassembled WGS sequence"/>
</dbReference>
<protein>
    <submittedName>
        <fullName evidence="3">Glycine/betaine ABC transporter substrate-binding protein</fullName>
    </submittedName>
</protein>
<feature type="domain" description="ABC-type glycine betaine transport system substrate-binding" evidence="2">
    <location>
        <begin position="198"/>
        <end position="293"/>
    </location>
</feature>
<comment type="caution">
    <text evidence="3">The sequence shown here is derived from an EMBL/GenBank/DDBJ whole genome shotgun (WGS) entry which is preliminary data.</text>
</comment>
<evidence type="ECO:0000313" key="3">
    <source>
        <dbReference type="EMBL" id="GAA0477090.1"/>
    </source>
</evidence>
<evidence type="ECO:0000259" key="2">
    <source>
        <dbReference type="Pfam" id="PF04069"/>
    </source>
</evidence>
<reference evidence="4" key="1">
    <citation type="journal article" date="2019" name="Int. J. Syst. Evol. Microbiol.">
        <title>The Global Catalogue of Microorganisms (GCM) 10K type strain sequencing project: providing services to taxonomists for standard genome sequencing and annotation.</title>
        <authorList>
            <consortium name="The Broad Institute Genomics Platform"/>
            <consortium name="The Broad Institute Genome Sequencing Center for Infectious Disease"/>
            <person name="Wu L."/>
            <person name="Ma J."/>
        </authorList>
    </citation>
    <scope>NUCLEOTIDE SEQUENCE [LARGE SCALE GENOMIC DNA]</scope>
    <source>
        <strain evidence="4">JCM 14232</strain>
    </source>
</reference>
<feature type="chain" id="PRO_5046846592" evidence="1">
    <location>
        <begin position="28"/>
        <end position="296"/>
    </location>
</feature>
<dbReference type="Gene3D" id="3.40.190.100">
    <property type="entry name" value="Glycine betaine-binding periplasmic protein, domain 2"/>
    <property type="match status" value="1"/>
</dbReference>
<dbReference type="Pfam" id="PF04069">
    <property type="entry name" value="OpuAC"/>
    <property type="match status" value="2"/>
</dbReference>
<dbReference type="RefSeq" id="WP_346023934.1">
    <property type="nucleotide sequence ID" value="NZ_BAAADA010000035.1"/>
</dbReference>
<dbReference type="Gene3D" id="3.10.105.10">
    <property type="entry name" value="Dipeptide-binding Protein, Domain 3"/>
    <property type="match status" value="1"/>
</dbReference>
<sequence>MKNKSYCKALAVLPVAFVLLGCDGGDAEEQTDTMWEDLDYTITGIEAGSGTTELAEDMLEDYDNLEGWDIHTSSTAGMITSLDQAIQNEEPIIVTGWRPHWIFEEYDLKFLDDPQDSLGEEEFIHTIAREGLEADKPEAYAVLERFEWDISDMQEVMLTAQDIPFEQAASDWVEENREDVDQWTEGIDSVEDEAFHLVSTPWDTERSSSHVMELVLEELGYEVTITSVDPVMMFQAIAYGEGDASLAPWLPVTFGAFYDEVEDQIDDLGPNMSGALNGLVVPEYMDIESVEDLPAR</sequence>
<name>A0ABP3KDP6_9LACT</name>
<organism evidence="3 4">
    <name type="scientific">Alkalibacterium indicireducens</name>
    <dbReference type="NCBI Taxonomy" id="398758"/>
    <lineage>
        <taxon>Bacteria</taxon>
        <taxon>Bacillati</taxon>
        <taxon>Bacillota</taxon>
        <taxon>Bacilli</taxon>
        <taxon>Lactobacillales</taxon>
        <taxon>Carnobacteriaceae</taxon>
        <taxon>Alkalibacterium</taxon>
    </lineage>
</organism>
<feature type="domain" description="ABC-type glycine betaine transport system substrate-binding" evidence="2">
    <location>
        <begin position="33"/>
        <end position="175"/>
    </location>
</feature>
<gene>
    <name evidence="3" type="ORF">GCM10008936_04240</name>
</gene>
<evidence type="ECO:0000313" key="4">
    <source>
        <dbReference type="Proteomes" id="UP001410648"/>
    </source>
</evidence>
<dbReference type="EMBL" id="BAAADA010000035">
    <property type="protein sequence ID" value="GAA0477090.1"/>
    <property type="molecule type" value="Genomic_DNA"/>
</dbReference>
<dbReference type="SUPFAM" id="SSF53850">
    <property type="entry name" value="Periplasmic binding protein-like II"/>
    <property type="match status" value="2"/>
</dbReference>
<keyword evidence="4" id="KW-1185">Reference proteome</keyword>
<accession>A0ABP3KDP6</accession>
<keyword evidence="1" id="KW-0732">Signal</keyword>
<evidence type="ECO:0000256" key="1">
    <source>
        <dbReference type="SAM" id="SignalP"/>
    </source>
</evidence>